<sequence length="207" mass="22542">MSEFDKEAEREKLREQFADDERERESTQRMSELLLQGATMTNKHCDVHGAPLFRQNGEEFCPTCQTEGRETVAAENAEQAADAEATAPTEQSPSERPPSEPSPVEQPTEQSPAPDRPAPAQSSSSTATTDGHEATPTPERTAAPEPRGQSTHPAHTDLSEARASLARTVTRFADEAERTDDLARAREYLDAVEDAADALAAVRNAEK</sequence>
<feature type="compositionally biased region" description="Low complexity" evidence="1">
    <location>
        <begin position="102"/>
        <end position="147"/>
    </location>
</feature>
<feature type="region of interest" description="Disordered" evidence="1">
    <location>
        <begin position="71"/>
        <end position="163"/>
    </location>
</feature>
<accession>A0ABD6AUC4</accession>
<evidence type="ECO:0000313" key="2">
    <source>
        <dbReference type="EMBL" id="MFD1513147.1"/>
    </source>
</evidence>
<comment type="caution">
    <text evidence="2">The sequence shown here is derived from an EMBL/GenBank/DDBJ whole genome shotgun (WGS) entry which is preliminary data.</text>
</comment>
<protein>
    <submittedName>
        <fullName evidence="2">Sjogren's syndrome/scleroderma autoantigen 1 family protein</fullName>
    </submittedName>
</protein>
<keyword evidence="3" id="KW-1185">Reference proteome</keyword>
<dbReference type="AlphaFoldDB" id="A0ABD6AUC4"/>
<feature type="compositionally biased region" description="Low complexity" evidence="1">
    <location>
        <begin position="73"/>
        <end position="94"/>
    </location>
</feature>
<proteinExistence type="predicted"/>
<organism evidence="2 3">
    <name type="scientific">Halomarina rubra</name>
    <dbReference type="NCBI Taxonomy" id="2071873"/>
    <lineage>
        <taxon>Archaea</taxon>
        <taxon>Methanobacteriati</taxon>
        <taxon>Methanobacteriota</taxon>
        <taxon>Stenosarchaea group</taxon>
        <taxon>Halobacteria</taxon>
        <taxon>Halobacteriales</taxon>
        <taxon>Natronomonadaceae</taxon>
        <taxon>Halomarina</taxon>
    </lineage>
</organism>
<evidence type="ECO:0000256" key="1">
    <source>
        <dbReference type="SAM" id="MobiDB-lite"/>
    </source>
</evidence>
<dbReference type="EMBL" id="JBHUDC010000003">
    <property type="protein sequence ID" value="MFD1513147.1"/>
    <property type="molecule type" value="Genomic_DNA"/>
</dbReference>
<dbReference type="InterPro" id="IPR009563">
    <property type="entry name" value="SSSCA1"/>
</dbReference>
<dbReference type="Proteomes" id="UP001597187">
    <property type="component" value="Unassembled WGS sequence"/>
</dbReference>
<dbReference type="RefSeq" id="WP_250873107.1">
    <property type="nucleotide sequence ID" value="NZ_JALXFV010000003.1"/>
</dbReference>
<evidence type="ECO:0000313" key="3">
    <source>
        <dbReference type="Proteomes" id="UP001597187"/>
    </source>
</evidence>
<dbReference type="PANTHER" id="PTHR16537:SF1">
    <property type="entry name" value="PROTEIN ZNRD2"/>
    <property type="match status" value="1"/>
</dbReference>
<reference evidence="2 3" key="1">
    <citation type="journal article" date="2019" name="Int. J. Syst. Evol. Microbiol.">
        <title>The Global Catalogue of Microorganisms (GCM) 10K type strain sequencing project: providing services to taxonomists for standard genome sequencing and annotation.</title>
        <authorList>
            <consortium name="The Broad Institute Genomics Platform"/>
            <consortium name="The Broad Institute Genome Sequencing Center for Infectious Disease"/>
            <person name="Wu L."/>
            <person name="Ma J."/>
        </authorList>
    </citation>
    <scope>NUCLEOTIDE SEQUENCE [LARGE SCALE GENOMIC DNA]</scope>
    <source>
        <strain evidence="2 3">CGMCC 1.12563</strain>
    </source>
</reference>
<dbReference type="Pfam" id="PF06677">
    <property type="entry name" value="Auto_anti-p27"/>
    <property type="match status" value="1"/>
</dbReference>
<gene>
    <name evidence="2" type="ORF">ACFSBT_07650</name>
</gene>
<name>A0ABD6AUC4_9EURY</name>
<feature type="compositionally biased region" description="Basic and acidic residues" evidence="1">
    <location>
        <begin position="1"/>
        <end position="27"/>
    </location>
</feature>
<dbReference type="PANTHER" id="PTHR16537">
    <property type="entry name" value="SJOEGREN SYNDROME/SCLERODERMA AUTOANTIGEN 1"/>
    <property type="match status" value="1"/>
</dbReference>
<dbReference type="InterPro" id="IPR051888">
    <property type="entry name" value="UPF0148_domain"/>
</dbReference>
<feature type="region of interest" description="Disordered" evidence="1">
    <location>
        <begin position="1"/>
        <end position="32"/>
    </location>
</feature>